<dbReference type="AlphaFoldDB" id="A0A2P6S010"/>
<name>A0A2P6S010_ROSCH</name>
<gene>
    <name evidence="1" type="ORF">RchiOBHm_Chr2g0151121</name>
</gene>
<reference evidence="1 2" key="1">
    <citation type="journal article" date="2018" name="Nat. Genet.">
        <title>The Rosa genome provides new insights in the design of modern roses.</title>
        <authorList>
            <person name="Bendahmane M."/>
        </authorList>
    </citation>
    <scope>NUCLEOTIDE SEQUENCE [LARGE SCALE GENOMIC DNA]</scope>
    <source>
        <strain evidence="2">cv. Old Blush</strain>
    </source>
</reference>
<accession>A0A2P6S010</accession>
<comment type="caution">
    <text evidence="1">The sequence shown here is derived from an EMBL/GenBank/DDBJ whole genome shotgun (WGS) entry which is preliminary data.</text>
</comment>
<sequence>MCNVECEWPLFLWVLKKLAFIETRRKWGRGSLFFVSATGNWSWFTQVVHLLLH</sequence>
<dbReference type="EMBL" id="PDCK01000040">
    <property type="protein sequence ID" value="PRQ52034.1"/>
    <property type="molecule type" value="Genomic_DNA"/>
</dbReference>
<protein>
    <submittedName>
        <fullName evidence="1">Uncharacterized protein</fullName>
    </submittedName>
</protein>
<proteinExistence type="predicted"/>
<dbReference type="Gramene" id="PRQ52034">
    <property type="protein sequence ID" value="PRQ52034"/>
    <property type="gene ID" value="RchiOBHm_Chr2g0151121"/>
</dbReference>
<evidence type="ECO:0000313" key="2">
    <source>
        <dbReference type="Proteomes" id="UP000238479"/>
    </source>
</evidence>
<evidence type="ECO:0000313" key="1">
    <source>
        <dbReference type="EMBL" id="PRQ52034.1"/>
    </source>
</evidence>
<dbReference type="Proteomes" id="UP000238479">
    <property type="component" value="Chromosome 2"/>
</dbReference>
<organism evidence="1 2">
    <name type="scientific">Rosa chinensis</name>
    <name type="common">China rose</name>
    <dbReference type="NCBI Taxonomy" id="74649"/>
    <lineage>
        <taxon>Eukaryota</taxon>
        <taxon>Viridiplantae</taxon>
        <taxon>Streptophyta</taxon>
        <taxon>Embryophyta</taxon>
        <taxon>Tracheophyta</taxon>
        <taxon>Spermatophyta</taxon>
        <taxon>Magnoliopsida</taxon>
        <taxon>eudicotyledons</taxon>
        <taxon>Gunneridae</taxon>
        <taxon>Pentapetalae</taxon>
        <taxon>rosids</taxon>
        <taxon>fabids</taxon>
        <taxon>Rosales</taxon>
        <taxon>Rosaceae</taxon>
        <taxon>Rosoideae</taxon>
        <taxon>Rosoideae incertae sedis</taxon>
        <taxon>Rosa</taxon>
    </lineage>
</organism>
<keyword evidence="2" id="KW-1185">Reference proteome</keyword>